<dbReference type="SUPFAM" id="SSF46785">
    <property type="entry name" value="Winged helix' DNA-binding domain"/>
    <property type="match status" value="1"/>
</dbReference>
<dbReference type="InterPro" id="IPR036390">
    <property type="entry name" value="WH_DNA-bd_sf"/>
</dbReference>
<sequence length="172" mass="18028">MHDGEPRKAADERQETEPATADPGSRADNLALAALLLGAAATLVDGIHAAVAAAGFDDLRPSHGFAFARIAAGETTVGDVAEHLGVTKQAASQLVEELARKGYLTRRPHPGDARARLLELTARGWACTRAADLAMAALMEDWAAVLGRKRVAALRADLARVVPSGPLRPAAW</sequence>
<name>A0A8J7WQM6_9ACTN</name>
<accession>A0A8J7WQM6</accession>
<evidence type="ECO:0000313" key="4">
    <source>
        <dbReference type="Proteomes" id="UP000677913"/>
    </source>
</evidence>
<evidence type="ECO:0000259" key="2">
    <source>
        <dbReference type="PROSITE" id="PS50995"/>
    </source>
</evidence>
<dbReference type="GO" id="GO:0006950">
    <property type="term" value="P:response to stress"/>
    <property type="evidence" value="ECO:0007669"/>
    <property type="project" value="TreeGrafter"/>
</dbReference>
<protein>
    <submittedName>
        <fullName evidence="3">Winged helix-turn-helix transcriptional regulator</fullName>
    </submittedName>
</protein>
<dbReference type="InterPro" id="IPR036388">
    <property type="entry name" value="WH-like_DNA-bd_sf"/>
</dbReference>
<organism evidence="3 4">
    <name type="scientific">Actinocrinis puniceicyclus</name>
    <dbReference type="NCBI Taxonomy" id="977794"/>
    <lineage>
        <taxon>Bacteria</taxon>
        <taxon>Bacillati</taxon>
        <taxon>Actinomycetota</taxon>
        <taxon>Actinomycetes</taxon>
        <taxon>Catenulisporales</taxon>
        <taxon>Actinospicaceae</taxon>
        <taxon>Actinocrinis</taxon>
    </lineage>
</organism>
<feature type="region of interest" description="Disordered" evidence="1">
    <location>
        <begin position="1"/>
        <end position="25"/>
    </location>
</feature>
<dbReference type="SMART" id="SM00347">
    <property type="entry name" value="HTH_MARR"/>
    <property type="match status" value="1"/>
</dbReference>
<dbReference type="EMBL" id="JAGSXH010000097">
    <property type="protein sequence ID" value="MBS2965703.1"/>
    <property type="molecule type" value="Genomic_DNA"/>
</dbReference>
<gene>
    <name evidence="3" type="ORF">KGA66_21810</name>
</gene>
<dbReference type="AlphaFoldDB" id="A0A8J7WQM6"/>
<dbReference type="PANTHER" id="PTHR33164">
    <property type="entry name" value="TRANSCRIPTIONAL REGULATOR, MARR FAMILY"/>
    <property type="match status" value="1"/>
</dbReference>
<evidence type="ECO:0000313" key="3">
    <source>
        <dbReference type="EMBL" id="MBS2965703.1"/>
    </source>
</evidence>
<dbReference type="InterPro" id="IPR000835">
    <property type="entry name" value="HTH_MarR-typ"/>
</dbReference>
<dbReference type="GO" id="GO:0003700">
    <property type="term" value="F:DNA-binding transcription factor activity"/>
    <property type="evidence" value="ECO:0007669"/>
    <property type="project" value="InterPro"/>
</dbReference>
<dbReference type="Pfam" id="PF12802">
    <property type="entry name" value="MarR_2"/>
    <property type="match status" value="1"/>
</dbReference>
<dbReference type="Gene3D" id="1.10.10.10">
    <property type="entry name" value="Winged helix-like DNA-binding domain superfamily/Winged helix DNA-binding domain"/>
    <property type="match status" value="1"/>
</dbReference>
<reference evidence="3" key="1">
    <citation type="submission" date="2021-04" db="EMBL/GenBank/DDBJ databases">
        <title>Genome based classification of Actinospica acidithermotolerans sp. nov., an actinobacterium isolated from an Indonesian hot spring.</title>
        <authorList>
            <person name="Kusuma A.B."/>
            <person name="Putra K.E."/>
            <person name="Nafisah S."/>
            <person name="Loh J."/>
            <person name="Nouioui I."/>
            <person name="Goodfellow M."/>
        </authorList>
    </citation>
    <scope>NUCLEOTIDE SEQUENCE</scope>
    <source>
        <strain evidence="3">DSM 45618</strain>
    </source>
</reference>
<proteinExistence type="predicted"/>
<evidence type="ECO:0000256" key="1">
    <source>
        <dbReference type="SAM" id="MobiDB-lite"/>
    </source>
</evidence>
<dbReference type="RefSeq" id="WP_211470056.1">
    <property type="nucleotide sequence ID" value="NZ_JAGSXH010000097.1"/>
</dbReference>
<comment type="caution">
    <text evidence="3">The sequence shown here is derived from an EMBL/GenBank/DDBJ whole genome shotgun (WGS) entry which is preliminary data.</text>
</comment>
<feature type="compositionally biased region" description="Basic and acidic residues" evidence="1">
    <location>
        <begin position="1"/>
        <end position="16"/>
    </location>
</feature>
<dbReference type="InterPro" id="IPR039422">
    <property type="entry name" value="MarR/SlyA-like"/>
</dbReference>
<dbReference type="PANTHER" id="PTHR33164:SF99">
    <property type="entry name" value="MARR FAMILY REGULATORY PROTEIN"/>
    <property type="match status" value="1"/>
</dbReference>
<feature type="domain" description="HTH marR-type" evidence="2">
    <location>
        <begin position="29"/>
        <end position="163"/>
    </location>
</feature>
<dbReference type="Proteomes" id="UP000677913">
    <property type="component" value="Unassembled WGS sequence"/>
</dbReference>
<dbReference type="PROSITE" id="PS50995">
    <property type="entry name" value="HTH_MARR_2"/>
    <property type="match status" value="1"/>
</dbReference>
<keyword evidence="4" id="KW-1185">Reference proteome</keyword>